<organism evidence="2 3">
    <name type="scientific">Gambusia affinis</name>
    <name type="common">Western mosquitofish</name>
    <name type="synonym">Heterandria affinis</name>
    <dbReference type="NCBI Taxonomy" id="33528"/>
    <lineage>
        <taxon>Eukaryota</taxon>
        <taxon>Metazoa</taxon>
        <taxon>Chordata</taxon>
        <taxon>Craniata</taxon>
        <taxon>Vertebrata</taxon>
        <taxon>Euteleostomi</taxon>
        <taxon>Actinopterygii</taxon>
        <taxon>Neopterygii</taxon>
        <taxon>Teleostei</taxon>
        <taxon>Neoteleostei</taxon>
        <taxon>Acanthomorphata</taxon>
        <taxon>Ovalentaria</taxon>
        <taxon>Atherinomorphae</taxon>
        <taxon>Cyprinodontiformes</taxon>
        <taxon>Poeciliidae</taxon>
        <taxon>Poeciliinae</taxon>
        <taxon>Gambusia</taxon>
    </lineage>
</organism>
<accession>A0A315VER6</accession>
<evidence type="ECO:0000256" key="1">
    <source>
        <dbReference type="SAM" id="Phobius"/>
    </source>
</evidence>
<dbReference type="EMBL" id="NHOQ01001910">
    <property type="protein sequence ID" value="PWA21301.1"/>
    <property type="molecule type" value="Genomic_DNA"/>
</dbReference>
<comment type="caution">
    <text evidence="2">The sequence shown here is derived from an EMBL/GenBank/DDBJ whole genome shotgun (WGS) entry which is preliminary data.</text>
</comment>
<reference evidence="2 3" key="1">
    <citation type="journal article" date="2018" name="G3 (Bethesda)">
        <title>A High-Quality Reference Genome for the Invasive Mosquitofish Gambusia affinis Using a Chicago Library.</title>
        <authorList>
            <person name="Hoffberg S.L."/>
            <person name="Troendle N.J."/>
            <person name="Glenn T.C."/>
            <person name="Mahmud O."/>
            <person name="Louha S."/>
            <person name="Chalopin D."/>
            <person name="Bennetzen J.L."/>
            <person name="Mauricio R."/>
        </authorList>
    </citation>
    <scope>NUCLEOTIDE SEQUENCE [LARGE SCALE GENOMIC DNA]</scope>
    <source>
        <strain evidence="2">NE01/NJP1002.9</strain>
        <tissue evidence="2">Muscle</tissue>
    </source>
</reference>
<protein>
    <submittedName>
        <fullName evidence="2">Uncharacterized protein</fullName>
    </submittedName>
</protein>
<evidence type="ECO:0000313" key="3">
    <source>
        <dbReference type="Proteomes" id="UP000250572"/>
    </source>
</evidence>
<dbReference type="Proteomes" id="UP000250572">
    <property type="component" value="Unassembled WGS sequence"/>
</dbReference>
<evidence type="ECO:0000313" key="2">
    <source>
        <dbReference type="EMBL" id="PWA21301.1"/>
    </source>
</evidence>
<proteinExistence type="predicted"/>
<sequence length="276" mass="30527">MLQPAEEQLGVQDGSFLQARCDKVLVTNDWCLPLVLALLLLLLVYAFLYLPSLAHHNTTLNDLVEPLEGRNEDNKEPLGMWPLMPEVDFFGRAVGPRPQRPLLSSDSGTVCVKSYHHDFTQTTADKPQWALSWISTNSSPGVTNTVPRVPARLGGQSVAREAKLRRRLQDFIGGQLRLQLCGWTHSGEKCAVVAMGTAVGNSDVWFRFNEGMSNAVRRNGLARISSGFRNGSSQTQPSIHFTSLRKQTIITMSEFIPEWQRASNSGVPKMAGILVV</sequence>
<dbReference type="AlphaFoldDB" id="A0A315VER6"/>
<keyword evidence="3" id="KW-1185">Reference proteome</keyword>
<keyword evidence="1" id="KW-0472">Membrane</keyword>
<feature type="non-terminal residue" evidence="2">
    <location>
        <position position="276"/>
    </location>
</feature>
<feature type="transmembrane region" description="Helical" evidence="1">
    <location>
        <begin position="30"/>
        <end position="50"/>
    </location>
</feature>
<keyword evidence="1" id="KW-1133">Transmembrane helix</keyword>
<name>A0A315VER6_GAMAF</name>
<keyword evidence="1" id="KW-0812">Transmembrane</keyword>
<gene>
    <name evidence="2" type="ORF">CCH79_00018446</name>
</gene>